<reference evidence="1" key="1">
    <citation type="submission" date="2020-04" db="EMBL/GenBank/DDBJ databases">
        <authorList>
            <person name="Chiriac C."/>
            <person name="Salcher M."/>
            <person name="Ghai R."/>
            <person name="Kavagutti S V."/>
        </authorList>
    </citation>
    <scope>NUCLEOTIDE SEQUENCE</scope>
</reference>
<evidence type="ECO:0000313" key="1">
    <source>
        <dbReference type="EMBL" id="CAB4130922.1"/>
    </source>
</evidence>
<gene>
    <name evidence="1" type="ORF">UFOVP126_28</name>
</gene>
<dbReference type="EMBL" id="LR796241">
    <property type="protein sequence ID" value="CAB4130922.1"/>
    <property type="molecule type" value="Genomic_DNA"/>
</dbReference>
<name>A0A6J5LBT1_9CAUD</name>
<proteinExistence type="predicted"/>
<organism evidence="1">
    <name type="scientific">uncultured Caudovirales phage</name>
    <dbReference type="NCBI Taxonomy" id="2100421"/>
    <lineage>
        <taxon>Viruses</taxon>
        <taxon>Duplodnaviria</taxon>
        <taxon>Heunggongvirae</taxon>
        <taxon>Uroviricota</taxon>
        <taxon>Caudoviricetes</taxon>
        <taxon>Peduoviridae</taxon>
        <taxon>Maltschvirus</taxon>
        <taxon>Maltschvirus maltsch</taxon>
    </lineage>
</organism>
<protein>
    <submittedName>
        <fullName evidence="1">Uncharacterized protein</fullName>
    </submittedName>
</protein>
<accession>A0A6J5LBT1</accession>
<sequence length="91" mass="9969">MNKPTLPESPLPALLDHDGRFQALYPEDLVRQHGEDMIAFERARILALLDTFGNQCQAQGQAMSETGHANTTVVNAQLDAVRLLQEAINAA</sequence>